<evidence type="ECO:0000256" key="2">
    <source>
        <dbReference type="ARBA" id="ARBA00023125"/>
    </source>
</evidence>
<dbReference type="OrthoDB" id="2666928at2"/>
<evidence type="ECO:0000256" key="1">
    <source>
        <dbReference type="ARBA" id="ARBA00023015"/>
    </source>
</evidence>
<dbReference type="SUPFAM" id="SSF46689">
    <property type="entry name" value="Homeodomain-like"/>
    <property type="match status" value="1"/>
</dbReference>
<keyword evidence="6" id="KW-1185">Reference proteome</keyword>
<dbReference type="Proteomes" id="UP000281985">
    <property type="component" value="Unassembled WGS sequence"/>
</dbReference>
<accession>A0A3M0GE28</accession>
<keyword evidence="1" id="KW-0805">Transcription regulation</keyword>
<name>A0A3M0GE28_9FLAO</name>
<evidence type="ECO:0000259" key="4">
    <source>
        <dbReference type="PROSITE" id="PS01124"/>
    </source>
</evidence>
<dbReference type="SMART" id="SM00342">
    <property type="entry name" value="HTH_ARAC"/>
    <property type="match status" value="1"/>
</dbReference>
<sequence>MLKEKGLRIIILPKSNKTHVPESLYELELHPEGDDAILKIELSKNGHDSYTGTSSETAKHKIFSIPTRKLLETLNGDAHYQKMRTAFSNREMKLFEEAVKIIDEEIASLPTIEVLSRRVGFNQNKLQHAFQLAHNISVNEYVKRKRLELAVHYLENSSHNMSEITELIGLTSRSYFAKTFQEYYNIKPSAYRKLKKQDALLTQSIK</sequence>
<protein>
    <submittedName>
        <fullName evidence="5">AraC family transcriptional regulator</fullName>
    </submittedName>
</protein>
<dbReference type="GO" id="GO:0003700">
    <property type="term" value="F:DNA-binding transcription factor activity"/>
    <property type="evidence" value="ECO:0007669"/>
    <property type="project" value="InterPro"/>
</dbReference>
<evidence type="ECO:0000313" key="6">
    <source>
        <dbReference type="Proteomes" id="UP000281985"/>
    </source>
</evidence>
<dbReference type="PANTHER" id="PTHR47893">
    <property type="entry name" value="REGULATORY PROTEIN PCHR"/>
    <property type="match status" value="1"/>
</dbReference>
<proteinExistence type="predicted"/>
<keyword evidence="3" id="KW-0804">Transcription</keyword>
<dbReference type="PANTHER" id="PTHR47893:SF1">
    <property type="entry name" value="REGULATORY PROTEIN PCHR"/>
    <property type="match status" value="1"/>
</dbReference>
<dbReference type="Pfam" id="PF12833">
    <property type="entry name" value="HTH_18"/>
    <property type="match status" value="1"/>
</dbReference>
<feature type="domain" description="HTH araC/xylS-type" evidence="4">
    <location>
        <begin position="96"/>
        <end position="194"/>
    </location>
</feature>
<dbReference type="AlphaFoldDB" id="A0A3M0GE28"/>
<dbReference type="InterPro" id="IPR018060">
    <property type="entry name" value="HTH_AraC"/>
</dbReference>
<dbReference type="PROSITE" id="PS01124">
    <property type="entry name" value="HTH_ARAC_FAMILY_2"/>
    <property type="match status" value="1"/>
</dbReference>
<dbReference type="InterPro" id="IPR018062">
    <property type="entry name" value="HTH_AraC-typ_CS"/>
</dbReference>
<dbReference type="PROSITE" id="PS00041">
    <property type="entry name" value="HTH_ARAC_FAMILY_1"/>
    <property type="match status" value="1"/>
</dbReference>
<keyword evidence="2" id="KW-0238">DNA-binding</keyword>
<dbReference type="RefSeq" id="WP_121916364.1">
    <property type="nucleotide sequence ID" value="NZ_REFV01000003.1"/>
</dbReference>
<dbReference type="InterPro" id="IPR053142">
    <property type="entry name" value="PchR_regulatory_protein"/>
</dbReference>
<organism evidence="5 6">
    <name type="scientific">Dokdonia sinensis</name>
    <dbReference type="NCBI Taxonomy" id="2479847"/>
    <lineage>
        <taxon>Bacteria</taxon>
        <taxon>Pseudomonadati</taxon>
        <taxon>Bacteroidota</taxon>
        <taxon>Flavobacteriia</taxon>
        <taxon>Flavobacteriales</taxon>
        <taxon>Flavobacteriaceae</taxon>
        <taxon>Dokdonia</taxon>
    </lineage>
</organism>
<comment type="caution">
    <text evidence="5">The sequence shown here is derived from an EMBL/GenBank/DDBJ whole genome shotgun (WGS) entry which is preliminary data.</text>
</comment>
<dbReference type="InterPro" id="IPR009057">
    <property type="entry name" value="Homeodomain-like_sf"/>
</dbReference>
<reference evidence="5 6" key="1">
    <citation type="submission" date="2018-10" db="EMBL/GenBank/DDBJ databases">
        <title>Dokdonia luteus sp. nov., isolated from sea water.</title>
        <authorList>
            <person name="Zhou L.Y."/>
            <person name="Du Z.J."/>
        </authorList>
    </citation>
    <scope>NUCLEOTIDE SEQUENCE [LARGE SCALE GENOMIC DNA]</scope>
    <source>
        <strain evidence="5 6">SH27</strain>
    </source>
</reference>
<dbReference type="Gene3D" id="1.10.10.60">
    <property type="entry name" value="Homeodomain-like"/>
    <property type="match status" value="2"/>
</dbReference>
<gene>
    <name evidence="5" type="ORF">EAX61_03885</name>
</gene>
<evidence type="ECO:0000256" key="3">
    <source>
        <dbReference type="ARBA" id="ARBA00023163"/>
    </source>
</evidence>
<evidence type="ECO:0000313" key="5">
    <source>
        <dbReference type="EMBL" id="RMB62727.1"/>
    </source>
</evidence>
<dbReference type="EMBL" id="REFV01000003">
    <property type="protein sequence ID" value="RMB62727.1"/>
    <property type="molecule type" value="Genomic_DNA"/>
</dbReference>
<dbReference type="GO" id="GO:0043565">
    <property type="term" value="F:sequence-specific DNA binding"/>
    <property type="evidence" value="ECO:0007669"/>
    <property type="project" value="InterPro"/>
</dbReference>